<comment type="caution">
    <text evidence="2">The sequence shown here is derived from an EMBL/GenBank/DDBJ whole genome shotgun (WGS) entry which is preliminary data.</text>
</comment>
<keyword evidence="1" id="KW-1133">Transmembrane helix</keyword>
<keyword evidence="1" id="KW-0812">Transmembrane</keyword>
<sequence length="129" mass="13421">MIPLALAWLKPKLLAALPYLFFALVVGGVCLWINGLRETVEEQAAAIGKLQTDLAAEQLARRKDVAGLTALSSGLAQAATDTAKDQAILERTIDHANPAPASAGLASLLDCLRTKDRGGECAPAASTGR</sequence>
<dbReference type="Proteomes" id="UP000322077">
    <property type="component" value="Unassembled WGS sequence"/>
</dbReference>
<accession>A0A5D9BX11</accession>
<dbReference type="RefSeq" id="WP_149524093.1">
    <property type="nucleotide sequence ID" value="NZ_VTOU01000007.1"/>
</dbReference>
<protein>
    <submittedName>
        <fullName evidence="2">Uncharacterized protein</fullName>
    </submittedName>
</protein>
<dbReference type="EMBL" id="VTOU01000007">
    <property type="protein sequence ID" value="TZG24118.1"/>
    <property type="molecule type" value="Genomic_DNA"/>
</dbReference>
<keyword evidence="1" id="KW-0472">Membrane</keyword>
<organism evidence="2 3">
    <name type="scientific">Sphingomonas montanisoli</name>
    <dbReference type="NCBI Taxonomy" id="2606412"/>
    <lineage>
        <taxon>Bacteria</taxon>
        <taxon>Pseudomonadati</taxon>
        <taxon>Pseudomonadota</taxon>
        <taxon>Alphaproteobacteria</taxon>
        <taxon>Sphingomonadales</taxon>
        <taxon>Sphingomonadaceae</taxon>
        <taxon>Sphingomonas</taxon>
    </lineage>
</organism>
<reference evidence="2 3" key="1">
    <citation type="submission" date="2019-08" db="EMBL/GenBank/DDBJ databases">
        <authorList>
            <person name="Wang G."/>
            <person name="Xu Z."/>
        </authorList>
    </citation>
    <scope>NUCLEOTIDE SEQUENCE [LARGE SCALE GENOMIC DNA]</scope>
    <source>
        <strain evidence="2 3">ZX</strain>
    </source>
</reference>
<name>A0A5D9BX11_9SPHN</name>
<dbReference type="AlphaFoldDB" id="A0A5D9BX11"/>
<feature type="transmembrane region" description="Helical" evidence="1">
    <location>
        <begin position="13"/>
        <end position="33"/>
    </location>
</feature>
<gene>
    <name evidence="2" type="ORF">FYJ91_19995</name>
</gene>
<evidence type="ECO:0000313" key="2">
    <source>
        <dbReference type="EMBL" id="TZG24118.1"/>
    </source>
</evidence>
<keyword evidence="3" id="KW-1185">Reference proteome</keyword>
<evidence type="ECO:0000256" key="1">
    <source>
        <dbReference type="SAM" id="Phobius"/>
    </source>
</evidence>
<proteinExistence type="predicted"/>
<evidence type="ECO:0000313" key="3">
    <source>
        <dbReference type="Proteomes" id="UP000322077"/>
    </source>
</evidence>